<keyword evidence="7 8" id="KW-0804">Transcription</keyword>
<dbReference type="SUPFAM" id="SSF88946">
    <property type="entry name" value="Sigma2 domain of RNA polymerase sigma factors"/>
    <property type="match status" value="1"/>
</dbReference>
<evidence type="ECO:0000256" key="5">
    <source>
        <dbReference type="ARBA" id="ARBA00023082"/>
    </source>
</evidence>
<proteinExistence type="inferred from homology"/>
<evidence type="ECO:0000256" key="2">
    <source>
        <dbReference type="ARBA" id="ARBA00022490"/>
    </source>
</evidence>
<dbReference type="NCBIfam" id="NF005143">
    <property type="entry name" value="PRK06596.1"/>
    <property type="match status" value="1"/>
</dbReference>
<dbReference type="GO" id="GO:0016987">
    <property type="term" value="F:sigma factor activity"/>
    <property type="evidence" value="ECO:0007669"/>
    <property type="project" value="UniProtKB-UniRule"/>
</dbReference>
<comment type="caution">
    <text evidence="12">The sequence shown here is derived from an EMBL/GenBank/DDBJ whole genome shotgun (WGS) entry which is preliminary data.</text>
</comment>
<dbReference type="PANTHER" id="PTHR30376:SF3">
    <property type="entry name" value="RNA POLYMERASE SIGMA FACTOR RPOH"/>
    <property type="match status" value="1"/>
</dbReference>
<accession>A0A6L6YG51</accession>
<dbReference type="NCBIfam" id="TIGR02937">
    <property type="entry name" value="sigma70-ECF"/>
    <property type="match status" value="1"/>
</dbReference>
<reference evidence="12 13" key="1">
    <citation type="submission" date="2019-12" db="EMBL/GenBank/DDBJ databases">
        <title>Microbes associate with the intestines of laboratory mice.</title>
        <authorList>
            <person name="Navarre W."/>
            <person name="Wong E."/>
        </authorList>
    </citation>
    <scope>NUCLEOTIDE SEQUENCE [LARGE SCALE GENOMIC DNA]</scope>
    <source>
        <strain evidence="12 13">NM82_D38</strain>
    </source>
</reference>
<evidence type="ECO:0000256" key="8">
    <source>
        <dbReference type="RuleBase" id="RU362124"/>
    </source>
</evidence>
<dbReference type="FunFam" id="1.20.120.1810:FF:000001">
    <property type="entry name" value="RNA polymerase sigma factor RpoH"/>
    <property type="match status" value="1"/>
</dbReference>
<keyword evidence="5 8" id="KW-0731">Sigma factor</keyword>
<dbReference type="RefSeq" id="WP_160334208.1">
    <property type="nucleotide sequence ID" value="NZ_WSRP01000002.1"/>
</dbReference>
<keyword evidence="6 8" id="KW-0238">DNA-binding</keyword>
<evidence type="ECO:0000313" key="13">
    <source>
        <dbReference type="Proteomes" id="UP000472580"/>
    </source>
</evidence>
<dbReference type="GO" id="GO:0003677">
    <property type="term" value="F:DNA binding"/>
    <property type="evidence" value="ECO:0007669"/>
    <property type="project" value="UniProtKB-KW"/>
</dbReference>
<dbReference type="SUPFAM" id="SSF88659">
    <property type="entry name" value="Sigma3 and sigma4 domains of RNA polymerase sigma factors"/>
    <property type="match status" value="1"/>
</dbReference>
<feature type="domain" description="RNA polymerase sigma-70" evidence="11">
    <location>
        <begin position="271"/>
        <end position="297"/>
    </location>
</feature>
<dbReference type="InterPro" id="IPR013324">
    <property type="entry name" value="RNA_pol_sigma_r3/r4-like"/>
</dbReference>
<dbReference type="Gene3D" id="1.10.601.10">
    <property type="entry name" value="RNA Polymerase Primary Sigma Factor"/>
    <property type="match status" value="1"/>
</dbReference>
<dbReference type="AlphaFoldDB" id="A0A6L6YG51"/>
<dbReference type="GO" id="GO:0006352">
    <property type="term" value="P:DNA-templated transcription initiation"/>
    <property type="evidence" value="ECO:0007669"/>
    <property type="project" value="UniProtKB-UniRule"/>
</dbReference>
<comment type="function">
    <text evidence="8">Sigma factors are initiation factors that promote the attachment of RNA polymerase to specific initiation sites and are then released.</text>
</comment>
<evidence type="ECO:0000256" key="6">
    <source>
        <dbReference type="ARBA" id="ARBA00023125"/>
    </source>
</evidence>
<feature type="region of interest" description="Disordered" evidence="9">
    <location>
        <begin position="200"/>
        <end position="222"/>
    </location>
</feature>
<sequence length="307" mass="34672">MTADNKEPKKKPCTALAPYKPTPLAIPDTGLGTLADFIRAANRAPILTPEREHELAVRLHDKGDMEAAGELIMSHLRLVISIARQYQGYGLPFSDLIQEGNIGLMKAVKRFNPHNGARLVTFAMTWIRSEIQDYVLKNWRLVKVATTKSQRKLFFNLRKMKDDTKLLGLDDANRIAEQLEVKPSEVFEMEQRMTGADIVIDEPSGGEKDSAPEDWLFDEGDDPDSRLKQARYEEVLSTELPEAVKKLDPRSRRIIEARWLFDESKDKKGATLADLAAELGVSQERVRQLEKKAFAVLKSELKDDAAE</sequence>
<evidence type="ECO:0000259" key="11">
    <source>
        <dbReference type="PROSITE" id="PS00716"/>
    </source>
</evidence>
<keyword evidence="3 8" id="KW-0805">Transcription regulation</keyword>
<dbReference type="EMBL" id="WSRP01000002">
    <property type="protein sequence ID" value="MVX55773.1"/>
    <property type="molecule type" value="Genomic_DNA"/>
</dbReference>
<dbReference type="Pfam" id="PF04542">
    <property type="entry name" value="Sigma70_r2"/>
    <property type="match status" value="1"/>
</dbReference>
<dbReference type="PANTHER" id="PTHR30376">
    <property type="entry name" value="SIGMA FACTOR RPOH HEAT SHOCK RELATED"/>
    <property type="match status" value="1"/>
</dbReference>
<evidence type="ECO:0000313" key="12">
    <source>
        <dbReference type="EMBL" id="MVX55773.1"/>
    </source>
</evidence>
<dbReference type="Pfam" id="PF04545">
    <property type="entry name" value="Sigma70_r4"/>
    <property type="match status" value="1"/>
</dbReference>
<evidence type="ECO:0000256" key="7">
    <source>
        <dbReference type="ARBA" id="ARBA00023163"/>
    </source>
</evidence>
<dbReference type="Gene3D" id="1.20.140.160">
    <property type="match status" value="1"/>
</dbReference>
<keyword evidence="4" id="KW-0346">Stress response</keyword>
<dbReference type="PROSITE" id="PS00716">
    <property type="entry name" value="SIGMA70_2"/>
    <property type="match status" value="1"/>
</dbReference>
<name>A0A6L6YG51_9BURK</name>
<evidence type="ECO:0000256" key="9">
    <source>
        <dbReference type="SAM" id="MobiDB-lite"/>
    </source>
</evidence>
<dbReference type="InterPro" id="IPR013325">
    <property type="entry name" value="RNA_pol_sigma_r2"/>
</dbReference>
<comment type="similarity">
    <text evidence="1 8">Belongs to the sigma-70 factor family.</text>
</comment>
<dbReference type="PRINTS" id="PR00046">
    <property type="entry name" value="SIGMA70FCT"/>
</dbReference>
<evidence type="ECO:0000256" key="3">
    <source>
        <dbReference type="ARBA" id="ARBA00023015"/>
    </source>
</evidence>
<keyword evidence="13" id="KW-1185">Reference proteome</keyword>
<keyword evidence="2" id="KW-0963">Cytoplasm</keyword>
<dbReference type="InterPro" id="IPR050813">
    <property type="entry name" value="Sigma-70_Factor"/>
</dbReference>
<organism evidence="12 13">
    <name type="scientific">Parasutterella muris</name>
    <dbReference type="NCBI Taxonomy" id="2565572"/>
    <lineage>
        <taxon>Bacteria</taxon>
        <taxon>Pseudomonadati</taxon>
        <taxon>Pseudomonadota</taxon>
        <taxon>Betaproteobacteria</taxon>
        <taxon>Burkholderiales</taxon>
        <taxon>Sutterellaceae</taxon>
        <taxon>Parasutterella</taxon>
    </lineage>
</organism>
<evidence type="ECO:0000256" key="1">
    <source>
        <dbReference type="ARBA" id="ARBA00007788"/>
    </source>
</evidence>
<gene>
    <name evidence="12" type="primary">rpoH</name>
    <name evidence="12" type="ORF">E5987_00945</name>
</gene>
<dbReference type="InterPro" id="IPR007630">
    <property type="entry name" value="RNA_pol_sigma70_r4"/>
</dbReference>
<dbReference type="NCBIfam" id="TIGR02392">
    <property type="entry name" value="rpoH_proteo"/>
    <property type="match status" value="1"/>
</dbReference>
<dbReference type="CDD" id="cd06171">
    <property type="entry name" value="Sigma70_r4"/>
    <property type="match status" value="1"/>
</dbReference>
<protein>
    <recommendedName>
        <fullName evidence="8">RNA polymerase sigma factor</fullName>
    </recommendedName>
</protein>
<dbReference type="InterPro" id="IPR000943">
    <property type="entry name" value="RNA_pol_sigma70"/>
</dbReference>
<dbReference type="Proteomes" id="UP000472580">
    <property type="component" value="Unassembled WGS sequence"/>
</dbReference>
<evidence type="ECO:0000256" key="4">
    <source>
        <dbReference type="ARBA" id="ARBA00023016"/>
    </source>
</evidence>
<dbReference type="InterPro" id="IPR012759">
    <property type="entry name" value="RNA_pol_sigma_RpoH_proteobac"/>
</dbReference>
<dbReference type="InterPro" id="IPR014284">
    <property type="entry name" value="RNA_pol_sigma-70_dom"/>
</dbReference>
<dbReference type="InterPro" id="IPR007627">
    <property type="entry name" value="RNA_pol_sigma70_r2"/>
</dbReference>
<dbReference type="PROSITE" id="PS00715">
    <property type="entry name" value="SIGMA70_1"/>
    <property type="match status" value="1"/>
</dbReference>
<evidence type="ECO:0000259" key="10">
    <source>
        <dbReference type="PROSITE" id="PS00715"/>
    </source>
</evidence>
<feature type="domain" description="RNA polymerase sigma-70" evidence="10">
    <location>
        <begin position="95"/>
        <end position="108"/>
    </location>
</feature>
<dbReference type="OrthoDB" id="9809557at2"/>